<name>A0A7W8B458_STRST</name>
<dbReference type="RefSeq" id="WP_184927070.1">
    <property type="nucleotide sequence ID" value="NZ_BMSQ01000063.1"/>
</dbReference>
<sequence length="562" mass="60935">MPIDHNDVNFYRPNEASPMIVNPDGDISMKTEAEGRTVPSSLQWSAEPGVGHDTTFNQSQLRNNNQIGDRNQAAVYFHLQSDSALGPGEVMSLTVNNIEVFGKEGEERMGTLLVQHDANDGDWTQTAAQGRVSVPLSAIAERTVTEFPENSGADMLKELPRASLLTYSLRGENGKPINAGEKNNLEFVATNPEPVNGKDAWVSYLALMVKVGDGQDSLCLEKDLKSIKPSFPSVPPAKKFRSGSKKEVIEQAKKQTGWELIAQFESYAYEKVFPYVLVKGGESISFKIPGVMVSPTSGEAPFLVLEYALDVDKKTISYTGSPSLNGTGRFTKMGAGFFFDYLSTDQPEIEKGSAARLVWSAENVKRYVVHAKEQLDIAPDAKAKDTGALTEATAYLVEAFSKENLSYTQQTVAAIHNPSSTFHDVTVKQSLDLSHTAYTKAEKISYSSNVAGDKEIVAPAPVSGHEGDCFAVVGISSVDHYTPAQNKKPGLNLFLVRPGRSDVQVGTLWVDPKQRCAVGLRVPAKATLVARPNTDVGQATTLGVEISVIVTTPRILPPLPQQ</sequence>
<reference evidence="1 2" key="1">
    <citation type="submission" date="2020-08" db="EMBL/GenBank/DDBJ databases">
        <title>Genomic Encyclopedia of Type Strains, Phase III (KMG-III): the genomes of soil and plant-associated and newly described type strains.</title>
        <authorList>
            <person name="Whitman W."/>
        </authorList>
    </citation>
    <scope>NUCLEOTIDE SEQUENCE [LARGE SCALE GENOMIC DNA]</scope>
    <source>
        <strain evidence="1 2">CECT 3146</strain>
    </source>
</reference>
<protein>
    <submittedName>
        <fullName evidence="1">Uncharacterized protein</fullName>
    </submittedName>
</protein>
<comment type="caution">
    <text evidence="1">The sequence shown here is derived from an EMBL/GenBank/DDBJ whole genome shotgun (WGS) entry which is preliminary data.</text>
</comment>
<proteinExistence type="predicted"/>
<evidence type="ECO:0000313" key="1">
    <source>
        <dbReference type="EMBL" id="MBB5109983.1"/>
    </source>
</evidence>
<gene>
    <name evidence="1" type="ORF">FHS40_009113</name>
</gene>
<keyword evidence="2" id="KW-1185">Reference proteome</keyword>
<dbReference type="AlphaFoldDB" id="A0A7W8B458"/>
<dbReference type="EMBL" id="JACHJD010000052">
    <property type="protein sequence ID" value="MBB5109983.1"/>
    <property type="molecule type" value="Genomic_DNA"/>
</dbReference>
<evidence type="ECO:0000313" key="2">
    <source>
        <dbReference type="Proteomes" id="UP000549009"/>
    </source>
</evidence>
<accession>A0A7W8B458</accession>
<organism evidence="1 2">
    <name type="scientific">Streptomyces spectabilis</name>
    <dbReference type="NCBI Taxonomy" id="68270"/>
    <lineage>
        <taxon>Bacteria</taxon>
        <taxon>Bacillati</taxon>
        <taxon>Actinomycetota</taxon>
        <taxon>Actinomycetes</taxon>
        <taxon>Kitasatosporales</taxon>
        <taxon>Streptomycetaceae</taxon>
        <taxon>Streptomyces</taxon>
    </lineage>
</organism>
<dbReference type="Proteomes" id="UP000549009">
    <property type="component" value="Unassembled WGS sequence"/>
</dbReference>